<feature type="region of interest" description="Disordered" evidence="5">
    <location>
        <begin position="617"/>
        <end position="641"/>
    </location>
</feature>
<dbReference type="PANTHER" id="PTHR43289">
    <property type="entry name" value="MITOGEN-ACTIVATED PROTEIN KINASE KINASE KINASE 20-RELATED"/>
    <property type="match status" value="1"/>
</dbReference>
<name>A0A7W7VZS7_KITKI</name>
<keyword evidence="4" id="KW-0067">ATP-binding</keyword>
<dbReference type="Pfam" id="PF00069">
    <property type="entry name" value="Pkinase"/>
    <property type="match status" value="1"/>
</dbReference>
<dbReference type="CDD" id="cd14014">
    <property type="entry name" value="STKc_PknB_like"/>
    <property type="match status" value="1"/>
</dbReference>
<feature type="region of interest" description="Disordered" evidence="5">
    <location>
        <begin position="317"/>
        <end position="336"/>
    </location>
</feature>
<keyword evidence="6" id="KW-1133">Transmembrane helix</keyword>
<dbReference type="InterPro" id="IPR011047">
    <property type="entry name" value="Quinoprotein_ADH-like_sf"/>
</dbReference>
<dbReference type="Gene3D" id="2.130.10.10">
    <property type="entry name" value="YVTN repeat-like/Quinoprotein amine dehydrogenase"/>
    <property type="match status" value="1"/>
</dbReference>
<dbReference type="RefSeq" id="WP_184944916.1">
    <property type="nucleotide sequence ID" value="NZ_JACHJV010000002.1"/>
</dbReference>
<keyword evidence="1" id="KW-0808">Transferase</keyword>
<dbReference type="PANTHER" id="PTHR43289:SF34">
    <property type="entry name" value="SERINE_THREONINE-PROTEIN KINASE YBDM-RELATED"/>
    <property type="match status" value="1"/>
</dbReference>
<dbReference type="AlphaFoldDB" id="A0A7W7VZS7"/>
<feature type="transmembrane region" description="Helical" evidence="6">
    <location>
        <begin position="356"/>
        <end position="378"/>
    </location>
</feature>
<reference evidence="8 9" key="1">
    <citation type="submission" date="2020-08" db="EMBL/GenBank/DDBJ databases">
        <title>Sequencing the genomes of 1000 actinobacteria strains.</title>
        <authorList>
            <person name="Klenk H.-P."/>
        </authorList>
    </citation>
    <scope>NUCLEOTIDE SEQUENCE [LARGE SCALE GENOMIC DNA]</scope>
    <source>
        <strain evidence="8 9">DSM 41654</strain>
    </source>
</reference>
<dbReference type="InterPro" id="IPR015943">
    <property type="entry name" value="WD40/YVTN_repeat-like_dom_sf"/>
</dbReference>
<comment type="caution">
    <text evidence="8">The sequence shown here is derived from an EMBL/GenBank/DDBJ whole genome shotgun (WGS) entry which is preliminary data.</text>
</comment>
<keyword evidence="6" id="KW-0472">Membrane</keyword>
<protein>
    <recommendedName>
        <fullName evidence="7">Protein kinase domain-containing protein</fullName>
    </recommendedName>
</protein>
<evidence type="ECO:0000256" key="5">
    <source>
        <dbReference type="SAM" id="MobiDB-lite"/>
    </source>
</evidence>
<dbReference type="InterPro" id="IPR000719">
    <property type="entry name" value="Prot_kinase_dom"/>
</dbReference>
<feature type="domain" description="Protein kinase" evidence="7">
    <location>
        <begin position="15"/>
        <end position="273"/>
    </location>
</feature>
<evidence type="ECO:0000256" key="1">
    <source>
        <dbReference type="ARBA" id="ARBA00022679"/>
    </source>
</evidence>
<dbReference type="SUPFAM" id="SSF50998">
    <property type="entry name" value="Quinoprotein alcohol dehydrogenase-like"/>
    <property type="match status" value="1"/>
</dbReference>
<sequence>MEPLGAADPVQVGPYQLRGRLAAATIGKVYLGRALDGGPAAVTVVHAWLAHDPAFREGLRRWVRAARTTGEAFTVPIVDADPEAEIPWLATAHLEAPSLARLVAEHGPLPVGSVRELGRRLIEALESAHAAGVVHGGLSPSEVLMLPQGPQPVHFGTAAVVDLAATRTDAADEAPAFLCPERLLGTTLTGASDVYGVGAVLCFAAAGQPPFGSVEIATAYQRAATYQRIVHEEPDLSAVPDPVLRAVIADCLAKDPAARPTPGRLARQLHEAVTAPGGDAGSRSVQDVLAVPFAPPPAEPPVRPVAAAPVLPTAPPTPPVAPPVAPPTPPAAPPMPTVPPQYAPPPHRPAGGRRRVWIAALAGALALAVAAVVGIVAWPGGHTSSSQAGSRSHAAVPNGKAGFTWAVSKAKGGVGNFVGLWSTPSSVVLGTDVGGLVGYDAATGAQLWSWKPPAGGLPLLCGMSDSSSDGVGAFTYGSQAVDGVEQCDHLQTVSVATGKLGWAEAVSLVGAGASHAPTPQSGTSLSISGGVVTAPYAGSRTRDQYHQTTDFLTVDAKSGRVRWSTDYGGGPTPDGCRLSGQAQALQGTVYAIGQCTQSPGPALLVFSDSTSSRTSRILGSDSLLDGQDRTNSPPTGLDPSEFTMTADADHLVIGYGSLSDPLREAVVVSAGTDEVSVVDLTSVDADRLGGGSRAAHLPANLLLDKDTMYMLHKGNGPGDDGVVAIDLLSGHQQWSRTLPGADSVALLGATDSGVDVLASGTGGASLYTVTGSGQSAGPAPNAEQLKAFAKATGEQAPRGVRVGGYLAVGFPGPRDDGDTVVLGVMPTGGA</sequence>
<keyword evidence="9" id="KW-1185">Reference proteome</keyword>
<evidence type="ECO:0000256" key="4">
    <source>
        <dbReference type="ARBA" id="ARBA00022840"/>
    </source>
</evidence>
<evidence type="ECO:0000256" key="2">
    <source>
        <dbReference type="ARBA" id="ARBA00022741"/>
    </source>
</evidence>
<evidence type="ECO:0000259" key="7">
    <source>
        <dbReference type="PROSITE" id="PS50011"/>
    </source>
</evidence>
<evidence type="ECO:0000256" key="6">
    <source>
        <dbReference type="SAM" id="Phobius"/>
    </source>
</evidence>
<dbReference type="Proteomes" id="UP000540506">
    <property type="component" value="Unassembled WGS sequence"/>
</dbReference>
<keyword evidence="6" id="KW-0812">Transmembrane</keyword>
<evidence type="ECO:0000256" key="3">
    <source>
        <dbReference type="ARBA" id="ARBA00022777"/>
    </source>
</evidence>
<evidence type="ECO:0000313" key="9">
    <source>
        <dbReference type="Proteomes" id="UP000540506"/>
    </source>
</evidence>
<keyword evidence="3" id="KW-0418">Kinase</keyword>
<organism evidence="8 9">
    <name type="scientific">Kitasatospora kifunensis</name>
    <name type="common">Streptomyces kifunensis</name>
    <dbReference type="NCBI Taxonomy" id="58351"/>
    <lineage>
        <taxon>Bacteria</taxon>
        <taxon>Bacillati</taxon>
        <taxon>Actinomycetota</taxon>
        <taxon>Actinomycetes</taxon>
        <taxon>Kitasatosporales</taxon>
        <taxon>Streptomycetaceae</taxon>
        <taxon>Kitasatospora</taxon>
    </lineage>
</organism>
<proteinExistence type="predicted"/>
<dbReference type="GO" id="GO:0004674">
    <property type="term" value="F:protein serine/threonine kinase activity"/>
    <property type="evidence" value="ECO:0007669"/>
    <property type="project" value="TreeGrafter"/>
</dbReference>
<dbReference type="SMART" id="SM00220">
    <property type="entry name" value="S_TKc"/>
    <property type="match status" value="1"/>
</dbReference>
<keyword evidence="2" id="KW-0547">Nucleotide-binding</keyword>
<evidence type="ECO:0000313" key="8">
    <source>
        <dbReference type="EMBL" id="MBB4928034.1"/>
    </source>
</evidence>
<dbReference type="InterPro" id="IPR011009">
    <property type="entry name" value="Kinase-like_dom_sf"/>
</dbReference>
<accession>A0A7W7VZS7</accession>
<dbReference type="EMBL" id="JACHJV010000002">
    <property type="protein sequence ID" value="MBB4928034.1"/>
    <property type="molecule type" value="Genomic_DNA"/>
</dbReference>
<gene>
    <name evidence="8" type="ORF">FHR34_007129</name>
</gene>
<dbReference type="SUPFAM" id="SSF56112">
    <property type="entry name" value="Protein kinase-like (PK-like)"/>
    <property type="match status" value="1"/>
</dbReference>
<dbReference type="PROSITE" id="PS50011">
    <property type="entry name" value="PROTEIN_KINASE_DOM"/>
    <property type="match status" value="1"/>
</dbReference>
<dbReference type="GO" id="GO:0005524">
    <property type="term" value="F:ATP binding"/>
    <property type="evidence" value="ECO:0007669"/>
    <property type="project" value="UniProtKB-KW"/>
</dbReference>
<dbReference type="Gene3D" id="3.30.200.20">
    <property type="entry name" value="Phosphorylase Kinase, domain 1"/>
    <property type="match status" value="1"/>
</dbReference>
<dbReference type="Gene3D" id="1.10.510.10">
    <property type="entry name" value="Transferase(Phosphotransferase) domain 1"/>
    <property type="match status" value="1"/>
</dbReference>